<evidence type="ECO:0000256" key="1">
    <source>
        <dbReference type="ARBA" id="ARBA00022737"/>
    </source>
</evidence>
<dbReference type="PANTHER" id="PTHR48032">
    <property type="entry name" value="RNA-BINDING PROTEIN MUSASHI HOMOLOG RBP6"/>
    <property type="match status" value="1"/>
</dbReference>
<dbReference type="PROSITE" id="PS50102">
    <property type="entry name" value="RRM"/>
    <property type="match status" value="2"/>
</dbReference>
<dbReference type="EMBL" id="VEPZ02000985">
    <property type="protein sequence ID" value="KAE8704844.1"/>
    <property type="molecule type" value="Genomic_DNA"/>
</dbReference>
<sequence>MEPENPKLFIRGDFSIITETTLKEHFSEYGKIKDVLIIAQKNIGFVTFSDPSMAQNALKQEHVILDQRVDVEPAKPKVPISDRKIFVGGLPHAITDEEFNQYFNKYGTITDSIIMYNSATGVKKGYGFVTYDSKEAVTRVLQNKFHQLQDKMVEVKKAIPKYHMGAEPDGFEHNQRCGIVNIYDVNSQPYFNPPTYCGSGFEHSQSYDTISIYDVNSQPYFNPASYWDSYYGPVYYQPWYDFYGGYYLQPMYLDHPFPCADPSNCQHPYCKNNRM</sequence>
<feature type="domain" description="RRM" evidence="4">
    <location>
        <begin position="83"/>
        <end position="160"/>
    </location>
</feature>
<dbReference type="SUPFAM" id="SSF54928">
    <property type="entry name" value="RNA-binding domain, RBD"/>
    <property type="match status" value="2"/>
</dbReference>
<evidence type="ECO:0000256" key="2">
    <source>
        <dbReference type="ARBA" id="ARBA00022884"/>
    </source>
</evidence>
<comment type="caution">
    <text evidence="5">The sequence shown here is derived from an EMBL/GenBank/DDBJ whole genome shotgun (WGS) entry which is preliminary data.</text>
</comment>
<keyword evidence="1" id="KW-0677">Repeat</keyword>
<keyword evidence="2 3" id="KW-0694">RNA-binding</keyword>
<dbReference type="GO" id="GO:0006417">
    <property type="term" value="P:regulation of translation"/>
    <property type="evidence" value="ECO:0007669"/>
    <property type="project" value="TreeGrafter"/>
</dbReference>
<dbReference type="Gene3D" id="3.30.70.330">
    <property type="match status" value="2"/>
</dbReference>
<evidence type="ECO:0000259" key="4">
    <source>
        <dbReference type="PROSITE" id="PS50102"/>
    </source>
</evidence>
<evidence type="ECO:0000313" key="6">
    <source>
        <dbReference type="Proteomes" id="UP000436088"/>
    </source>
</evidence>
<dbReference type="InterPro" id="IPR012677">
    <property type="entry name" value="Nucleotide-bd_a/b_plait_sf"/>
</dbReference>
<dbReference type="InterPro" id="IPR000504">
    <property type="entry name" value="RRM_dom"/>
</dbReference>
<proteinExistence type="predicted"/>
<organism evidence="5 6">
    <name type="scientific">Hibiscus syriacus</name>
    <name type="common">Rose of Sharon</name>
    <dbReference type="NCBI Taxonomy" id="106335"/>
    <lineage>
        <taxon>Eukaryota</taxon>
        <taxon>Viridiplantae</taxon>
        <taxon>Streptophyta</taxon>
        <taxon>Embryophyta</taxon>
        <taxon>Tracheophyta</taxon>
        <taxon>Spermatophyta</taxon>
        <taxon>Magnoliopsida</taxon>
        <taxon>eudicotyledons</taxon>
        <taxon>Gunneridae</taxon>
        <taxon>Pentapetalae</taxon>
        <taxon>rosids</taxon>
        <taxon>malvids</taxon>
        <taxon>Malvales</taxon>
        <taxon>Malvaceae</taxon>
        <taxon>Malvoideae</taxon>
        <taxon>Hibiscus</taxon>
    </lineage>
</organism>
<dbReference type="Pfam" id="PF00076">
    <property type="entry name" value="RRM_1"/>
    <property type="match status" value="2"/>
</dbReference>
<dbReference type="OrthoDB" id="1875751at2759"/>
<keyword evidence="6" id="KW-1185">Reference proteome</keyword>
<evidence type="ECO:0000256" key="3">
    <source>
        <dbReference type="PROSITE-ProRule" id="PRU00176"/>
    </source>
</evidence>
<dbReference type="Proteomes" id="UP000436088">
    <property type="component" value="Unassembled WGS sequence"/>
</dbReference>
<dbReference type="InterPro" id="IPR035979">
    <property type="entry name" value="RBD_domain_sf"/>
</dbReference>
<protein>
    <recommendedName>
        <fullName evidence="4">RRM domain-containing protein</fullName>
    </recommendedName>
</protein>
<dbReference type="CDD" id="cd00590">
    <property type="entry name" value="RRM_SF"/>
    <property type="match status" value="1"/>
</dbReference>
<evidence type="ECO:0000313" key="5">
    <source>
        <dbReference type="EMBL" id="KAE8704844.1"/>
    </source>
</evidence>
<gene>
    <name evidence="5" type="ORF">F3Y22_tig00110435pilonHSYRG00044</name>
</gene>
<name>A0A6A3AJR2_HIBSY</name>
<dbReference type="SMART" id="SM00360">
    <property type="entry name" value="RRM"/>
    <property type="match status" value="2"/>
</dbReference>
<dbReference type="PANTHER" id="PTHR48032:SF8">
    <property type="entry name" value="RNA-BINDING PROTEIN 1-LIKE"/>
    <property type="match status" value="1"/>
</dbReference>
<feature type="domain" description="RRM" evidence="4">
    <location>
        <begin position="6"/>
        <end position="76"/>
    </location>
</feature>
<reference evidence="5" key="1">
    <citation type="submission" date="2019-09" db="EMBL/GenBank/DDBJ databases">
        <title>Draft genome information of white flower Hibiscus syriacus.</title>
        <authorList>
            <person name="Kim Y.-M."/>
        </authorList>
    </citation>
    <scope>NUCLEOTIDE SEQUENCE [LARGE SCALE GENOMIC DNA]</scope>
    <source>
        <strain evidence="5">YM2019G1</strain>
    </source>
</reference>
<dbReference type="GO" id="GO:0003729">
    <property type="term" value="F:mRNA binding"/>
    <property type="evidence" value="ECO:0007669"/>
    <property type="project" value="TreeGrafter"/>
</dbReference>
<accession>A0A6A3AJR2</accession>
<dbReference type="AlphaFoldDB" id="A0A6A3AJR2"/>